<dbReference type="HOGENOM" id="CLU_003827_12_0_4"/>
<evidence type="ECO:0000256" key="6">
    <source>
        <dbReference type="ARBA" id="ARBA00022617"/>
    </source>
</evidence>
<dbReference type="Proteomes" id="UP000002429">
    <property type="component" value="Chromosome"/>
</dbReference>
<organism evidence="21 22">
    <name type="scientific">Cupriavidus metallidurans (strain ATCC 43123 / DSM 2839 / NBRC 102507 / CH34)</name>
    <name type="common">Ralstonia metallidurans</name>
    <dbReference type="NCBI Taxonomy" id="266264"/>
    <lineage>
        <taxon>Bacteria</taxon>
        <taxon>Pseudomonadati</taxon>
        <taxon>Pseudomonadota</taxon>
        <taxon>Betaproteobacteria</taxon>
        <taxon>Burkholderiales</taxon>
        <taxon>Burkholderiaceae</taxon>
        <taxon>Cupriavidus</taxon>
    </lineage>
</organism>
<evidence type="ECO:0000256" key="7">
    <source>
        <dbReference type="ARBA" id="ARBA00022621"/>
    </source>
</evidence>
<comment type="catalytic activity">
    <reaction evidence="16">
        <text>2 nitric oxide + NADH + 2 O2 = 2 nitrate + NAD(+) + H(+)</text>
        <dbReference type="Rhea" id="RHEA:19469"/>
        <dbReference type="ChEBI" id="CHEBI:15378"/>
        <dbReference type="ChEBI" id="CHEBI:15379"/>
        <dbReference type="ChEBI" id="CHEBI:16480"/>
        <dbReference type="ChEBI" id="CHEBI:17632"/>
        <dbReference type="ChEBI" id="CHEBI:57540"/>
        <dbReference type="ChEBI" id="CHEBI:57945"/>
        <dbReference type="EC" id="1.14.12.17"/>
    </reaction>
</comment>
<dbReference type="EMBL" id="CP000352">
    <property type="protein sequence ID" value="ABF10254.1"/>
    <property type="molecule type" value="Genomic_DNA"/>
</dbReference>
<evidence type="ECO:0000256" key="11">
    <source>
        <dbReference type="ARBA" id="ARBA00022857"/>
    </source>
</evidence>
<name>Q1LHX2_CUPMC</name>
<dbReference type="GO" id="GO:0071949">
    <property type="term" value="F:FAD binding"/>
    <property type="evidence" value="ECO:0007669"/>
    <property type="project" value="TreeGrafter"/>
</dbReference>
<dbReference type="InterPro" id="IPR009050">
    <property type="entry name" value="Globin-like_sf"/>
</dbReference>
<feature type="domain" description="FAD-binding FR-type" evidence="20">
    <location>
        <begin position="172"/>
        <end position="282"/>
    </location>
</feature>
<dbReference type="GO" id="GO:0005344">
    <property type="term" value="F:oxygen carrier activity"/>
    <property type="evidence" value="ECO:0007669"/>
    <property type="project" value="UniProtKB-KW"/>
</dbReference>
<dbReference type="CDD" id="cd08922">
    <property type="entry name" value="FHb-globin"/>
    <property type="match status" value="1"/>
</dbReference>
<feature type="domain" description="Globin" evidence="19">
    <location>
        <begin position="24"/>
        <end position="161"/>
    </location>
</feature>
<dbReference type="CDD" id="cd06184">
    <property type="entry name" value="flavohem_like_fad_nad_binding"/>
    <property type="match status" value="1"/>
</dbReference>
<dbReference type="InterPro" id="IPR039261">
    <property type="entry name" value="FNR_nucleotide-bd"/>
</dbReference>
<evidence type="ECO:0000256" key="12">
    <source>
        <dbReference type="ARBA" id="ARBA00023002"/>
    </source>
</evidence>
<reference evidence="22" key="1">
    <citation type="journal article" date="2010" name="PLoS ONE">
        <title>The complete genome sequence of Cupriavidus metallidurans strain CH34, a master survivalist in harsh and anthropogenic environments.</title>
        <authorList>
            <person name="Janssen P.J."/>
            <person name="Van Houdt R."/>
            <person name="Moors H."/>
            <person name="Monsieurs P."/>
            <person name="Morin N."/>
            <person name="Michaux A."/>
            <person name="Benotmane M.A."/>
            <person name="Leys N."/>
            <person name="Vallaeys T."/>
            <person name="Lapidus A."/>
            <person name="Monchy S."/>
            <person name="Medigue C."/>
            <person name="Taghavi S."/>
            <person name="McCorkle S."/>
            <person name="Dunn J."/>
            <person name="van der Lelie D."/>
            <person name="Mergeay M."/>
        </authorList>
    </citation>
    <scope>NUCLEOTIDE SEQUENCE [LARGE SCALE GENOMIC DNA]</scope>
    <source>
        <strain evidence="22">ATCC 43123 / DSM 2839 / NBRC 102507 / CH34</strain>
    </source>
</reference>
<evidence type="ECO:0000256" key="2">
    <source>
        <dbReference type="ARBA" id="ARBA00001974"/>
    </source>
</evidence>
<comment type="cofactor">
    <cofactor evidence="1">
        <name>heme b</name>
        <dbReference type="ChEBI" id="CHEBI:60344"/>
    </cofactor>
</comment>
<dbReference type="GO" id="GO:0020037">
    <property type="term" value="F:heme binding"/>
    <property type="evidence" value="ECO:0007669"/>
    <property type="project" value="InterPro"/>
</dbReference>
<evidence type="ECO:0000256" key="4">
    <source>
        <dbReference type="ARBA" id="ARBA00012229"/>
    </source>
</evidence>
<dbReference type="InterPro" id="IPR001709">
    <property type="entry name" value="Flavoprot_Pyr_Nucl_cyt_Rdtase"/>
</dbReference>
<evidence type="ECO:0000256" key="15">
    <source>
        <dbReference type="ARBA" id="ARBA00025094"/>
    </source>
</evidence>
<keyword evidence="22" id="KW-1185">Reference proteome</keyword>
<evidence type="ECO:0000256" key="18">
    <source>
        <dbReference type="RuleBase" id="RU000356"/>
    </source>
</evidence>
<evidence type="ECO:0000256" key="1">
    <source>
        <dbReference type="ARBA" id="ARBA00001970"/>
    </source>
</evidence>
<comment type="catalytic activity">
    <reaction evidence="17">
        <text>2 nitric oxide + NADPH + 2 O2 = 2 nitrate + NADP(+) + H(+)</text>
        <dbReference type="Rhea" id="RHEA:19465"/>
        <dbReference type="ChEBI" id="CHEBI:15378"/>
        <dbReference type="ChEBI" id="CHEBI:15379"/>
        <dbReference type="ChEBI" id="CHEBI:16480"/>
        <dbReference type="ChEBI" id="CHEBI:17632"/>
        <dbReference type="ChEBI" id="CHEBI:57783"/>
        <dbReference type="ChEBI" id="CHEBI:58349"/>
        <dbReference type="EC" id="1.14.12.17"/>
    </reaction>
</comment>
<accession>Q1LHX2</accession>
<dbReference type="InterPro" id="IPR000971">
    <property type="entry name" value="Globin"/>
</dbReference>
<keyword evidence="5" id="KW-0216">Detoxification</keyword>
<dbReference type="Pfam" id="PF00042">
    <property type="entry name" value="Globin"/>
    <property type="match status" value="1"/>
</dbReference>
<dbReference type="EC" id="1.14.12.17" evidence="4"/>
<evidence type="ECO:0000256" key="3">
    <source>
        <dbReference type="ARBA" id="ARBA00006401"/>
    </source>
</evidence>
<keyword evidence="11" id="KW-0521">NADP</keyword>
<dbReference type="GO" id="GO:0008941">
    <property type="term" value="F:nitric oxide dioxygenase NAD(P)H activity"/>
    <property type="evidence" value="ECO:0007669"/>
    <property type="project" value="UniProtKB-EC"/>
</dbReference>
<gene>
    <name evidence="21" type="primary">hmp</name>
    <name evidence="21" type="ordered locus">Rmet_3382</name>
</gene>
<dbReference type="eggNOG" id="COG1017">
    <property type="taxonomic scope" value="Bacteria"/>
</dbReference>
<dbReference type="FunFam" id="1.10.490.10:FF:000003">
    <property type="entry name" value="Flavohemoprotein"/>
    <property type="match status" value="1"/>
</dbReference>
<evidence type="ECO:0000256" key="8">
    <source>
        <dbReference type="ARBA" id="ARBA00022630"/>
    </source>
</evidence>
<keyword evidence="9" id="KW-0479">Metal-binding</keyword>
<comment type="similarity">
    <text evidence="18">Belongs to the globin family.</text>
</comment>
<evidence type="ECO:0000256" key="17">
    <source>
        <dbReference type="ARBA" id="ARBA00049433"/>
    </source>
</evidence>
<evidence type="ECO:0000313" key="22">
    <source>
        <dbReference type="Proteomes" id="UP000002429"/>
    </source>
</evidence>
<dbReference type="GO" id="GO:0046872">
    <property type="term" value="F:metal ion binding"/>
    <property type="evidence" value="ECO:0007669"/>
    <property type="project" value="UniProtKB-KW"/>
</dbReference>
<comment type="function">
    <text evidence="15">Is involved in NO detoxification in an aerobic process, termed nitric oxide dioxygenase (NOD) reaction that utilizes O(2) and NAD(P)H to convert NO to nitrate, which protects the bacterium from various noxious nitrogen compounds. Therefore, plays a central role in the inducible response to nitrosative stress.</text>
</comment>
<dbReference type="SUPFAM" id="SSF46458">
    <property type="entry name" value="Globin-like"/>
    <property type="match status" value="1"/>
</dbReference>
<evidence type="ECO:0000256" key="10">
    <source>
        <dbReference type="ARBA" id="ARBA00022827"/>
    </source>
</evidence>
<evidence type="ECO:0000256" key="9">
    <source>
        <dbReference type="ARBA" id="ARBA00022723"/>
    </source>
</evidence>
<keyword evidence="10" id="KW-0274">FAD</keyword>
<comment type="cofactor">
    <cofactor evidence="2">
        <name>FAD</name>
        <dbReference type="ChEBI" id="CHEBI:57692"/>
    </cofactor>
</comment>
<keyword evidence="18" id="KW-0813">Transport</keyword>
<dbReference type="SUPFAM" id="SSF52343">
    <property type="entry name" value="Ferredoxin reductase-like, C-terminal NADP-linked domain"/>
    <property type="match status" value="1"/>
</dbReference>
<evidence type="ECO:0000259" key="20">
    <source>
        <dbReference type="PROSITE" id="PS51384"/>
    </source>
</evidence>
<dbReference type="eggNOG" id="COG1018">
    <property type="taxonomic scope" value="Bacteria"/>
</dbReference>
<dbReference type="PROSITE" id="PS01033">
    <property type="entry name" value="GLOBIN"/>
    <property type="match status" value="1"/>
</dbReference>
<proteinExistence type="inferred from homology"/>
<dbReference type="Pfam" id="PF00175">
    <property type="entry name" value="NAD_binding_1"/>
    <property type="match status" value="1"/>
</dbReference>
<keyword evidence="13" id="KW-0408">Iron</keyword>
<dbReference type="InterPro" id="IPR017927">
    <property type="entry name" value="FAD-bd_FR_type"/>
</dbReference>
<evidence type="ECO:0000256" key="13">
    <source>
        <dbReference type="ARBA" id="ARBA00023004"/>
    </source>
</evidence>
<sequence>MSSAGFIVCKNMHFTCMIQGVLLMLSAASRPYIDASVPVLREHGLAITTHFYREMFAARPELKRIFNMGNQANGSQQQSLASAVFAYAANIDRADVLAPVVERIVHKHVAVGLTPAHYPIVGKYLLEAIAAVLGDAATPPLLAAWDEAYWLLAGELIAAEARLYERHGVAAGELLRVRVVNREQEGDQVVALTLAAEDGSPLRDFAPGQYISVEASFADGRRQLRQYSLSGERGLPTWRISVKREDGASDAPAGTVSNWLHENAQVGTTLHVSTPWGDFAPELDSRQPIVLMSAGIGVTPMVSVLRTLAHENPHRPVLFAHAARHGRQHAHRRDLAWARERMPNLRTHVSYETPQSVDASGRDYDHAGTMPVEALLKSGDNAAFNDARFYLCGPLGFMQEQRRALIASGVPVGHIHREVFGPDLLDDIL</sequence>
<dbReference type="PRINTS" id="PR00371">
    <property type="entry name" value="FPNCR"/>
</dbReference>
<keyword evidence="7 18" id="KW-0561">Oxygen transport</keyword>
<evidence type="ECO:0000259" key="19">
    <source>
        <dbReference type="PROSITE" id="PS01033"/>
    </source>
</evidence>
<dbReference type="GO" id="GO:0071500">
    <property type="term" value="P:cellular response to nitrosative stress"/>
    <property type="evidence" value="ECO:0007669"/>
    <property type="project" value="TreeGrafter"/>
</dbReference>
<dbReference type="STRING" id="266264.Rmet_3382"/>
<dbReference type="PROSITE" id="PS51384">
    <property type="entry name" value="FAD_FR"/>
    <property type="match status" value="1"/>
</dbReference>
<dbReference type="InterPro" id="IPR017938">
    <property type="entry name" value="Riboflavin_synthase-like_b-brl"/>
</dbReference>
<dbReference type="Gene3D" id="1.10.490.10">
    <property type="entry name" value="Globins"/>
    <property type="match status" value="1"/>
</dbReference>
<keyword evidence="12 21" id="KW-0560">Oxidoreductase</keyword>
<comment type="similarity">
    <text evidence="3">In the C-terminal section; belongs to the flavoprotein pyridine nucleotide cytochrome reductase family.</text>
</comment>
<evidence type="ECO:0000256" key="16">
    <source>
        <dbReference type="ARBA" id="ARBA00048649"/>
    </source>
</evidence>
<dbReference type="SUPFAM" id="SSF63380">
    <property type="entry name" value="Riboflavin synthase domain-like"/>
    <property type="match status" value="1"/>
</dbReference>
<dbReference type="InterPro" id="IPR001433">
    <property type="entry name" value="OxRdtase_FAD/NAD-bd"/>
</dbReference>
<keyword evidence="6 18" id="KW-0349">Heme</keyword>
<evidence type="ECO:0000256" key="5">
    <source>
        <dbReference type="ARBA" id="ARBA00022575"/>
    </source>
</evidence>
<dbReference type="FunFam" id="3.40.50.80:FF:000010">
    <property type="entry name" value="Flavohemoprotein"/>
    <property type="match status" value="1"/>
</dbReference>
<dbReference type="GO" id="GO:0009636">
    <property type="term" value="P:response to toxic substance"/>
    <property type="evidence" value="ECO:0007669"/>
    <property type="project" value="UniProtKB-KW"/>
</dbReference>
<dbReference type="Gene3D" id="2.40.30.10">
    <property type="entry name" value="Translation factors"/>
    <property type="match status" value="1"/>
</dbReference>
<dbReference type="PANTHER" id="PTHR43396">
    <property type="entry name" value="FLAVOHEMOPROTEIN"/>
    <property type="match status" value="1"/>
</dbReference>
<evidence type="ECO:0000256" key="14">
    <source>
        <dbReference type="ARBA" id="ARBA00023027"/>
    </source>
</evidence>
<dbReference type="GO" id="GO:0046210">
    <property type="term" value="P:nitric oxide catabolic process"/>
    <property type="evidence" value="ECO:0007669"/>
    <property type="project" value="TreeGrafter"/>
</dbReference>
<dbReference type="KEGG" id="rme:Rmet_3382"/>
<evidence type="ECO:0000313" key="21">
    <source>
        <dbReference type="EMBL" id="ABF10254.1"/>
    </source>
</evidence>
<keyword evidence="8" id="KW-0285">Flavoprotein</keyword>
<dbReference type="InterPro" id="IPR012292">
    <property type="entry name" value="Globin/Proto"/>
</dbReference>
<dbReference type="GO" id="GO:0019825">
    <property type="term" value="F:oxygen binding"/>
    <property type="evidence" value="ECO:0007669"/>
    <property type="project" value="InterPro"/>
</dbReference>
<keyword evidence="14" id="KW-0520">NAD</keyword>
<dbReference type="PANTHER" id="PTHR43396:SF3">
    <property type="entry name" value="FLAVOHEMOPROTEIN"/>
    <property type="match status" value="1"/>
</dbReference>
<dbReference type="PRINTS" id="PR00410">
    <property type="entry name" value="PHEHYDRXLASE"/>
</dbReference>
<dbReference type="Gene3D" id="3.40.50.80">
    <property type="entry name" value="Nucleotide-binding domain of ferredoxin-NADP reductase (FNR) module"/>
    <property type="match status" value="1"/>
</dbReference>
<protein>
    <recommendedName>
        <fullName evidence="4">nitric oxide dioxygenase</fullName>
        <ecNumber evidence="4">1.14.12.17</ecNumber>
    </recommendedName>
</protein>
<dbReference type="AlphaFoldDB" id="Q1LHX2"/>